<dbReference type="Proteomes" id="UP000294739">
    <property type="component" value="Unassembled WGS sequence"/>
</dbReference>
<organism evidence="1 2">
    <name type="scientific">Jiangella asiatica</name>
    <dbReference type="NCBI Taxonomy" id="2530372"/>
    <lineage>
        <taxon>Bacteria</taxon>
        <taxon>Bacillati</taxon>
        <taxon>Actinomycetota</taxon>
        <taxon>Actinomycetes</taxon>
        <taxon>Jiangellales</taxon>
        <taxon>Jiangellaceae</taxon>
        <taxon>Jiangella</taxon>
    </lineage>
</organism>
<evidence type="ECO:0000313" key="1">
    <source>
        <dbReference type="EMBL" id="TDE09701.1"/>
    </source>
</evidence>
<dbReference type="InterPro" id="IPR017853">
    <property type="entry name" value="GH"/>
</dbReference>
<dbReference type="InParanoid" id="A0A4R5DCZ4"/>
<sequence length="750" mass="83108">MHEAKVRSLLASSVTSQAVDVQTAADGVEVLVLSDQNWIVEIEWEARMNPRFIYHRSTRTVVADYDYCYDVQIAASDGPGYTGPAQRAQSVFPLQWQVDTDETGTRVVLLGRVDFGDTGPTDIAVEHVLTLSTAEGTLSEKLSLLHQHGRDRHVVTAFRFAMRKMLFDRSDDTWIDGADALMLVAAPFRRRRGQRVDAGVDGYAVQDLIPSGFSHAPRPDRVAEAWLVQGPQSGTLVAKYSQQHIEFGVIDAEFVHAAAAARGSSHLSNVPSEASVSIGHLCLRFGGAAQRHGAPGFDLVLGPDARLDFGETLIARYGGTWQEGYAAYKRMLRRRGHRLRPGYESSLQWNELYRLSWRVGTNAPLPSLETVLAEAEIASRSGAETFYFDPGWDLYEGSTVWDEARLGPLSQFVQTLDQEYGLKLGLHVMMHTKGLEEEHPDIYRRDREGKIEIWAGPYSGGFVCPASPSLQRLKTQRLLQLAASGVSFFLFDFLDYRMPEEFQGVSRNTDGCWAPGHGHSLPCTLEEHISGILTIVQEVKKEYPGLVVELHDRVAGGLGDYLPLYLDHGSPISFDEHWGFEYMWDPYMDLLSGRALSLYDYNLAYDIPLYLHINNAHDSDTNLAFWWYASTCRHLGVGGLSPDNLRWPGFVDAIARYKKLRNPFVQGDFVGIDQLTHLHVSTEDSTAVLLAFNLSSRPESRAIRVPLEVLGGADLSKISGGSAGSAPDGLVIEVEIEPLAPAIVTIGFDG</sequence>
<dbReference type="Gene3D" id="3.20.20.70">
    <property type="entry name" value="Aldolase class I"/>
    <property type="match status" value="1"/>
</dbReference>
<dbReference type="OrthoDB" id="9758822at2"/>
<protein>
    <submittedName>
        <fullName evidence="1">Uncharacterized protein</fullName>
    </submittedName>
</protein>
<gene>
    <name evidence="1" type="ORF">E1269_13835</name>
</gene>
<dbReference type="RefSeq" id="WP_131895400.1">
    <property type="nucleotide sequence ID" value="NZ_SMKZ01000017.1"/>
</dbReference>
<dbReference type="AlphaFoldDB" id="A0A4R5DCZ4"/>
<dbReference type="SUPFAM" id="SSF51445">
    <property type="entry name" value="(Trans)glycosidases"/>
    <property type="match status" value="1"/>
</dbReference>
<accession>A0A4R5DCZ4</accession>
<dbReference type="EMBL" id="SMKZ01000017">
    <property type="protein sequence ID" value="TDE09701.1"/>
    <property type="molecule type" value="Genomic_DNA"/>
</dbReference>
<dbReference type="InterPro" id="IPR013785">
    <property type="entry name" value="Aldolase_TIM"/>
</dbReference>
<reference evidence="1 2" key="1">
    <citation type="submission" date="2019-03" db="EMBL/GenBank/DDBJ databases">
        <title>Draft genome sequences of novel Actinobacteria.</title>
        <authorList>
            <person name="Sahin N."/>
            <person name="Ay H."/>
            <person name="Saygin H."/>
        </authorList>
    </citation>
    <scope>NUCLEOTIDE SEQUENCE [LARGE SCALE GENOMIC DNA]</scope>
    <source>
        <strain evidence="1 2">5K138</strain>
    </source>
</reference>
<evidence type="ECO:0000313" key="2">
    <source>
        <dbReference type="Proteomes" id="UP000294739"/>
    </source>
</evidence>
<name>A0A4R5DCZ4_9ACTN</name>
<comment type="caution">
    <text evidence="1">The sequence shown here is derived from an EMBL/GenBank/DDBJ whole genome shotgun (WGS) entry which is preliminary data.</text>
</comment>
<proteinExistence type="predicted"/>
<keyword evidence="2" id="KW-1185">Reference proteome</keyword>